<sequence>MDVTVVGSVNIDLVASVDELPRPGETVSATGYAEFLGGKGSNQAIAAARLGRRVAFVGLTGDDPDAAEVRAAMRGEGIDLRHLGAQPQTPTGRAMVQVDSAAENSIVVVAGANGCLSARHVEAAGPTVAEAAVVVAQLEVPLDAVLAAARAARGSFVLNPAPAQALPAEILDLVDVLVVNEIEYEAVTGRPLPPDPATLAAELAADTAISGSVVVTVGERGAFVWDGAELSHVTAPRVAVVDTTGAGDTFIGALADALSRGEDLVASARWAAHAGAVSVGSLGATTGMPRPEAVRASLARAAEPLGSPPPGP</sequence>
<dbReference type="CDD" id="cd01174">
    <property type="entry name" value="ribokinase"/>
    <property type="match status" value="1"/>
</dbReference>
<protein>
    <recommendedName>
        <fullName evidence="3 12">Ribokinase</fullName>
        <shortName evidence="12">RK</shortName>
        <ecNumber evidence="2 12">2.7.1.15</ecNumber>
    </recommendedName>
</protein>
<reference evidence="14 15" key="1">
    <citation type="submission" date="2022-07" db="EMBL/GenBank/DDBJ databases">
        <title>Novel species in genus cellulomonas.</title>
        <authorList>
            <person name="Ye L."/>
        </authorList>
    </citation>
    <scope>NUCLEOTIDE SEQUENCE [LARGE SCALE GENOMIC DNA]</scope>
    <source>
        <strain evidence="15">zg-Y338</strain>
    </source>
</reference>
<evidence type="ECO:0000256" key="9">
    <source>
        <dbReference type="ARBA" id="ARBA00022842"/>
    </source>
</evidence>
<accession>A0ABY5L186</accession>
<dbReference type="SUPFAM" id="SSF53613">
    <property type="entry name" value="Ribokinase-like"/>
    <property type="match status" value="1"/>
</dbReference>
<dbReference type="EMBL" id="CP101988">
    <property type="protein sequence ID" value="UUI75446.1"/>
    <property type="molecule type" value="Genomic_DNA"/>
</dbReference>
<feature type="binding site" evidence="12">
    <location>
        <position position="180"/>
    </location>
    <ligand>
        <name>ATP</name>
        <dbReference type="ChEBI" id="CHEBI:30616"/>
    </ligand>
</feature>
<dbReference type="Proteomes" id="UP001316189">
    <property type="component" value="Chromosome"/>
</dbReference>
<comment type="subunit">
    <text evidence="12">Homodimer.</text>
</comment>
<keyword evidence="9 12" id="KW-0460">Magnesium</keyword>
<evidence type="ECO:0000256" key="12">
    <source>
        <dbReference type="HAMAP-Rule" id="MF_01987"/>
    </source>
</evidence>
<comment type="function">
    <text evidence="12">Catalyzes the phosphorylation of ribose at O-5 in a reaction requiring ATP and magnesium. The resulting D-ribose-5-phosphate can then be used either for sythesis of nucleotides, histidine, and tryptophan, or as a component of the pentose phosphate pathway.</text>
</comment>
<evidence type="ECO:0000256" key="5">
    <source>
        <dbReference type="ARBA" id="ARBA00022723"/>
    </source>
</evidence>
<feature type="domain" description="Carbohydrate kinase PfkB" evidence="13">
    <location>
        <begin position="2"/>
        <end position="289"/>
    </location>
</feature>
<feature type="binding site" evidence="12">
    <location>
        <begin position="247"/>
        <end position="248"/>
    </location>
    <ligand>
        <name>ATP</name>
        <dbReference type="ChEBI" id="CHEBI:30616"/>
    </ligand>
</feature>
<feature type="binding site" evidence="12">
    <location>
        <position position="283"/>
    </location>
    <ligand>
        <name>K(+)</name>
        <dbReference type="ChEBI" id="CHEBI:29103"/>
    </ligand>
</feature>
<evidence type="ECO:0000256" key="10">
    <source>
        <dbReference type="ARBA" id="ARBA00022958"/>
    </source>
</evidence>
<keyword evidence="12" id="KW-0963">Cytoplasm</keyword>
<dbReference type="Pfam" id="PF00294">
    <property type="entry name" value="PfkB"/>
    <property type="match status" value="1"/>
</dbReference>
<evidence type="ECO:0000256" key="8">
    <source>
        <dbReference type="ARBA" id="ARBA00022840"/>
    </source>
</evidence>
<feature type="binding site" evidence="12">
    <location>
        <position position="281"/>
    </location>
    <ligand>
        <name>K(+)</name>
        <dbReference type="ChEBI" id="CHEBI:29103"/>
    </ligand>
</feature>
<evidence type="ECO:0000259" key="13">
    <source>
        <dbReference type="Pfam" id="PF00294"/>
    </source>
</evidence>
<dbReference type="InterPro" id="IPR002173">
    <property type="entry name" value="Carboh/pur_kinase_PfkB_CS"/>
</dbReference>
<dbReference type="InterPro" id="IPR029056">
    <property type="entry name" value="Ribokinase-like"/>
</dbReference>
<dbReference type="InterPro" id="IPR011877">
    <property type="entry name" value="Ribokinase"/>
</dbReference>
<gene>
    <name evidence="12" type="primary">rbsK</name>
    <name evidence="14" type="ORF">NP064_00495</name>
</gene>
<feature type="binding site" evidence="12">
    <location>
        <position position="244"/>
    </location>
    <ligand>
        <name>K(+)</name>
        <dbReference type="ChEBI" id="CHEBI:29103"/>
    </ligand>
</feature>
<evidence type="ECO:0000313" key="14">
    <source>
        <dbReference type="EMBL" id="UUI75446.1"/>
    </source>
</evidence>
<evidence type="ECO:0000256" key="6">
    <source>
        <dbReference type="ARBA" id="ARBA00022741"/>
    </source>
</evidence>
<dbReference type="InterPro" id="IPR002139">
    <property type="entry name" value="Ribo/fructo_kinase"/>
</dbReference>
<comment type="similarity">
    <text evidence="12">Belongs to the carbohydrate kinase PfkB family. Ribokinase subfamily.</text>
</comment>
<evidence type="ECO:0000256" key="7">
    <source>
        <dbReference type="ARBA" id="ARBA00022777"/>
    </source>
</evidence>
<keyword evidence="8 12" id="KW-0067">ATP-binding</keyword>
<feature type="binding site" evidence="12">
    <location>
        <begin position="216"/>
        <end position="221"/>
    </location>
    <ligand>
        <name>ATP</name>
        <dbReference type="ChEBI" id="CHEBI:30616"/>
    </ligand>
</feature>
<dbReference type="PANTHER" id="PTHR10584:SF166">
    <property type="entry name" value="RIBOKINASE"/>
    <property type="match status" value="1"/>
</dbReference>
<dbReference type="PRINTS" id="PR00990">
    <property type="entry name" value="RIBOKINASE"/>
</dbReference>
<dbReference type="PANTHER" id="PTHR10584">
    <property type="entry name" value="SUGAR KINASE"/>
    <property type="match status" value="1"/>
</dbReference>
<organism evidence="14 15">
    <name type="scientific">Cellulomonas chengniuliangii</name>
    <dbReference type="NCBI Taxonomy" id="2968084"/>
    <lineage>
        <taxon>Bacteria</taxon>
        <taxon>Bacillati</taxon>
        <taxon>Actinomycetota</taxon>
        <taxon>Actinomycetes</taxon>
        <taxon>Micrococcales</taxon>
        <taxon>Cellulomonadaceae</taxon>
        <taxon>Cellulomonas</taxon>
    </lineage>
</organism>
<dbReference type="Gene3D" id="3.40.1190.20">
    <property type="match status" value="1"/>
</dbReference>
<evidence type="ECO:0000256" key="2">
    <source>
        <dbReference type="ARBA" id="ARBA00012035"/>
    </source>
</evidence>
<evidence type="ECO:0000256" key="3">
    <source>
        <dbReference type="ARBA" id="ARBA00016943"/>
    </source>
</evidence>
<feature type="binding site" evidence="12">
    <location>
        <begin position="10"/>
        <end position="12"/>
    </location>
    <ligand>
        <name>substrate</name>
    </ligand>
</feature>
<evidence type="ECO:0000256" key="4">
    <source>
        <dbReference type="ARBA" id="ARBA00022679"/>
    </source>
</evidence>
<feature type="binding site" evidence="12">
    <location>
        <position position="242"/>
    </location>
    <ligand>
        <name>K(+)</name>
        <dbReference type="ChEBI" id="CHEBI:29103"/>
    </ligand>
</feature>
<name>A0ABY5L186_9CELL</name>
<comment type="caution">
    <text evidence="12">Lacks conserved residue(s) required for the propagation of feature annotation.</text>
</comment>
<comment type="cofactor">
    <cofactor evidence="12">
        <name>Mg(2+)</name>
        <dbReference type="ChEBI" id="CHEBI:18420"/>
    </cofactor>
    <text evidence="12">Requires a divalent cation, most likely magnesium in vivo, as an electrophilic catalyst to aid phosphoryl group transfer. It is the chelate of the metal and the nucleotide that is the actual substrate.</text>
</comment>
<keyword evidence="5 12" id="KW-0479">Metal-binding</keyword>
<feature type="active site" description="Proton acceptor" evidence="12">
    <location>
        <position position="248"/>
    </location>
</feature>
<evidence type="ECO:0000256" key="11">
    <source>
        <dbReference type="ARBA" id="ARBA00023277"/>
    </source>
</evidence>
<keyword evidence="15" id="KW-1185">Reference proteome</keyword>
<comment type="activity regulation">
    <text evidence="12">Activated by a monovalent cation that binds near, but not in, the active site. The most likely occupant of the site in vivo is potassium. Ion binding induces a conformational change that may alter substrate affinity.</text>
</comment>
<dbReference type="RefSeq" id="WP_256813731.1">
    <property type="nucleotide sequence ID" value="NZ_CP101988.1"/>
</dbReference>
<dbReference type="PROSITE" id="PS00584">
    <property type="entry name" value="PFKB_KINASES_2"/>
    <property type="match status" value="1"/>
</dbReference>
<feature type="binding site" evidence="12">
    <location>
        <position position="139"/>
    </location>
    <ligand>
        <name>substrate</name>
    </ligand>
</feature>
<proteinExistence type="inferred from homology"/>
<keyword evidence="6 12" id="KW-0547">Nucleotide-binding</keyword>
<dbReference type="InterPro" id="IPR011611">
    <property type="entry name" value="PfkB_dom"/>
</dbReference>
<dbReference type="EC" id="2.7.1.15" evidence="2 12"/>
<comment type="catalytic activity">
    <reaction evidence="12">
        <text>D-ribose + ATP = D-ribose 5-phosphate + ADP + H(+)</text>
        <dbReference type="Rhea" id="RHEA:13697"/>
        <dbReference type="ChEBI" id="CHEBI:15378"/>
        <dbReference type="ChEBI" id="CHEBI:30616"/>
        <dbReference type="ChEBI" id="CHEBI:47013"/>
        <dbReference type="ChEBI" id="CHEBI:78346"/>
        <dbReference type="ChEBI" id="CHEBI:456216"/>
        <dbReference type="EC" id="2.7.1.15"/>
    </reaction>
</comment>
<keyword evidence="4 12" id="KW-0808">Transferase</keyword>
<dbReference type="HAMAP" id="MF_01987">
    <property type="entry name" value="Ribokinase"/>
    <property type="match status" value="1"/>
</dbReference>
<feature type="binding site" evidence="12">
    <location>
        <begin position="38"/>
        <end position="42"/>
    </location>
    <ligand>
        <name>substrate</name>
    </ligand>
</feature>
<feature type="binding site" evidence="12">
    <location>
        <position position="278"/>
    </location>
    <ligand>
        <name>K(+)</name>
        <dbReference type="ChEBI" id="CHEBI:29103"/>
    </ligand>
</feature>
<comment type="subcellular location">
    <subcellularLocation>
        <location evidence="12">Cytoplasm</location>
    </subcellularLocation>
</comment>
<keyword evidence="7 12" id="KW-0418">Kinase</keyword>
<feature type="binding site" evidence="12">
    <location>
        <position position="248"/>
    </location>
    <ligand>
        <name>substrate</name>
    </ligand>
</feature>
<evidence type="ECO:0000313" key="15">
    <source>
        <dbReference type="Proteomes" id="UP001316189"/>
    </source>
</evidence>
<keyword evidence="11 12" id="KW-0119">Carbohydrate metabolism</keyword>
<comment type="pathway">
    <text evidence="12">Carbohydrate metabolism; D-ribose degradation; D-ribose 5-phosphate from beta-D-ribopyranose: step 2/2.</text>
</comment>
<comment type="similarity">
    <text evidence="1">Belongs to the carbohydrate kinase pfkB family.</text>
</comment>
<evidence type="ECO:0000256" key="1">
    <source>
        <dbReference type="ARBA" id="ARBA00005380"/>
    </source>
</evidence>
<keyword evidence="10 12" id="KW-0630">Potassium</keyword>